<dbReference type="InterPro" id="IPR029032">
    <property type="entry name" value="AhpD-like"/>
</dbReference>
<proteinExistence type="predicted"/>
<dbReference type="STRING" id="1182543.W9VZP9"/>
<dbReference type="EMBL" id="AMGX01000034">
    <property type="protein sequence ID" value="EXJ57741.1"/>
    <property type="molecule type" value="Genomic_DNA"/>
</dbReference>
<organism evidence="1 2">
    <name type="scientific">Cladophialophora psammophila CBS 110553</name>
    <dbReference type="NCBI Taxonomy" id="1182543"/>
    <lineage>
        <taxon>Eukaryota</taxon>
        <taxon>Fungi</taxon>
        <taxon>Dikarya</taxon>
        <taxon>Ascomycota</taxon>
        <taxon>Pezizomycotina</taxon>
        <taxon>Eurotiomycetes</taxon>
        <taxon>Chaetothyriomycetidae</taxon>
        <taxon>Chaetothyriales</taxon>
        <taxon>Herpotrichiellaceae</taxon>
        <taxon>Cladophialophora</taxon>
    </lineage>
</organism>
<name>W9VZP9_9EURO</name>
<comment type="caution">
    <text evidence="1">The sequence shown here is derived from an EMBL/GenBank/DDBJ whole genome shotgun (WGS) entry which is preliminary data.</text>
</comment>
<dbReference type="Gene3D" id="1.20.1290.10">
    <property type="entry name" value="AhpD-like"/>
    <property type="match status" value="1"/>
</dbReference>
<dbReference type="OrthoDB" id="5537330at2759"/>
<dbReference type="RefSeq" id="XP_007751290.1">
    <property type="nucleotide sequence ID" value="XM_007753100.1"/>
</dbReference>
<evidence type="ECO:0008006" key="3">
    <source>
        <dbReference type="Google" id="ProtNLM"/>
    </source>
</evidence>
<reference evidence="1 2" key="1">
    <citation type="submission" date="2013-03" db="EMBL/GenBank/DDBJ databases">
        <title>The Genome Sequence of Cladophialophora psammophila CBS 110553.</title>
        <authorList>
            <consortium name="The Broad Institute Genomics Platform"/>
            <person name="Cuomo C."/>
            <person name="de Hoog S."/>
            <person name="Gorbushina A."/>
            <person name="Walker B."/>
            <person name="Young S.K."/>
            <person name="Zeng Q."/>
            <person name="Gargeya S."/>
            <person name="Fitzgerald M."/>
            <person name="Haas B."/>
            <person name="Abouelleil A."/>
            <person name="Allen A.W."/>
            <person name="Alvarado L."/>
            <person name="Arachchi H.M."/>
            <person name="Berlin A.M."/>
            <person name="Chapman S.B."/>
            <person name="Gainer-Dewar J."/>
            <person name="Goldberg J."/>
            <person name="Griggs A."/>
            <person name="Gujja S."/>
            <person name="Hansen M."/>
            <person name="Howarth C."/>
            <person name="Imamovic A."/>
            <person name="Ireland A."/>
            <person name="Larimer J."/>
            <person name="McCowan C."/>
            <person name="Murphy C."/>
            <person name="Pearson M."/>
            <person name="Poon T.W."/>
            <person name="Priest M."/>
            <person name="Roberts A."/>
            <person name="Saif S."/>
            <person name="Shea T."/>
            <person name="Sisk P."/>
            <person name="Sykes S."/>
            <person name="Wortman J."/>
            <person name="Nusbaum C."/>
            <person name="Birren B."/>
        </authorList>
    </citation>
    <scope>NUCLEOTIDE SEQUENCE [LARGE SCALE GENOMIC DNA]</scope>
    <source>
        <strain evidence="1 2">CBS 110553</strain>
    </source>
</reference>
<dbReference type="AlphaFoldDB" id="W9VZP9"/>
<evidence type="ECO:0000313" key="2">
    <source>
        <dbReference type="Proteomes" id="UP000019471"/>
    </source>
</evidence>
<dbReference type="HOGENOM" id="CLU_2413089_0_0_1"/>
<accession>W9VZP9</accession>
<sequence length="92" mass="10330">MDDLTDLLNIKTNYELWMSEDAILSNIETQLCNVALLICNNSPIQMLWHLNGLLQHGATREEAQFAQDLALAVARQFNAKTGDITKIEDLKG</sequence>
<protein>
    <recommendedName>
        <fullName evidence="3">Carboxymuconolactone decarboxylase-like domain-containing protein</fullName>
    </recommendedName>
</protein>
<dbReference type="SUPFAM" id="SSF69118">
    <property type="entry name" value="AhpD-like"/>
    <property type="match status" value="1"/>
</dbReference>
<dbReference type="Proteomes" id="UP000019471">
    <property type="component" value="Unassembled WGS sequence"/>
</dbReference>
<gene>
    <name evidence="1" type="ORF">A1O5_12531</name>
</gene>
<dbReference type="GeneID" id="19197217"/>
<evidence type="ECO:0000313" key="1">
    <source>
        <dbReference type="EMBL" id="EXJ57741.1"/>
    </source>
</evidence>
<keyword evidence="2" id="KW-1185">Reference proteome</keyword>